<proteinExistence type="predicted"/>
<gene>
    <name evidence="1" type="ORF">SacxiDRAFT_1869</name>
</gene>
<evidence type="ECO:0008006" key="3">
    <source>
        <dbReference type="Google" id="ProtNLM"/>
    </source>
</evidence>
<keyword evidence="2" id="KW-1185">Reference proteome</keyword>
<organism evidence="1 2">
    <name type="scientific">Saccharomonospora xinjiangensis XJ-54</name>
    <dbReference type="NCBI Taxonomy" id="882086"/>
    <lineage>
        <taxon>Bacteria</taxon>
        <taxon>Bacillati</taxon>
        <taxon>Actinomycetota</taxon>
        <taxon>Actinomycetes</taxon>
        <taxon>Pseudonocardiales</taxon>
        <taxon>Pseudonocardiaceae</taxon>
        <taxon>Saccharomonospora</taxon>
    </lineage>
</organism>
<dbReference type="HOGENOM" id="CLU_047003_2_0_11"/>
<dbReference type="PANTHER" id="PTHR38479">
    <property type="entry name" value="LMO0824 PROTEIN"/>
    <property type="match status" value="1"/>
</dbReference>
<dbReference type="InterPro" id="IPR009351">
    <property type="entry name" value="AlkZ-like"/>
</dbReference>
<dbReference type="OrthoDB" id="9148135at2"/>
<protein>
    <recommendedName>
        <fullName evidence="3">Winged helix DNA-binding domain-containing protein</fullName>
    </recommendedName>
</protein>
<dbReference type="eggNOG" id="COG3214">
    <property type="taxonomic scope" value="Bacteria"/>
</dbReference>
<dbReference type="STRING" id="882086.SacxiDRAFT_1869"/>
<sequence length="366" mass="40911">MTVLGTRALNRALLARQFLLERAEIPALDAVRHLVGMQAQAPFSPYYGLWTRLADFRQEELSNLLLDRAVARLVCLRGTVHLVTADDALALRAFTQPVMDADLRGNTTHTPRLAGVDLGELTALVGDVLAEGPLDYRRLGRRLAQRWPGVEPASLVFAARNTQPLVQVPPRAVWGRSGLPTYAVAHDYLDRTPVEHPDVEEIVLRYLGAFGPATVRDLQTWCGLTRLATVIDRLRPVLATFRDEAGRELFDLPGAPRPDPDVPAPARFLPDFDNLLVSHADRTRIISDDDRLRIRTRNAIQPGLFLVDGFAAGRWKLIRDKKHATLEIEPFRPLTRADIRDLEDEGGRLLRFSEVDDGDVVVKTRS</sequence>
<reference evidence="1 2" key="1">
    <citation type="submission" date="2012-01" db="EMBL/GenBank/DDBJ databases">
        <title>Improved High-Quality Draft sequence of Saccharomonospora xinjiangensis XJ-54.</title>
        <authorList>
            <consortium name="US DOE Joint Genome Institute"/>
            <person name="Lucas S."/>
            <person name="Han J."/>
            <person name="Lapidus A."/>
            <person name="Cheng J.-F."/>
            <person name="Goodwin L."/>
            <person name="Pitluck S."/>
            <person name="Peters L."/>
            <person name="Mikhailova N."/>
            <person name="Teshima H."/>
            <person name="Detter J.C."/>
            <person name="Han C."/>
            <person name="Tapia R."/>
            <person name="Land M."/>
            <person name="Hauser L."/>
            <person name="Kyrpides N."/>
            <person name="Ivanova N."/>
            <person name="Pagani I."/>
            <person name="Brambilla E.-M."/>
            <person name="Klenk H.-P."/>
            <person name="Woyke T."/>
        </authorList>
    </citation>
    <scope>NUCLEOTIDE SEQUENCE [LARGE SCALE GENOMIC DNA]</scope>
    <source>
        <strain evidence="1 2">XJ-54</strain>
    </source>
</reference>
<name>I0V1V5_9PSEU</name>
<accession>I0V1V5</accession>
<dbReference type="Proteomes" id="UP000004691">
    <property type="component" value="Unassembled WGS sequence"/>
</dbReference>
<dbReference type="RefSeq" id="WP_006238257.1">
    <property type="nucleotide sequence ID" value="NZ_JH636049.1"/>
</dbReference>
<evidence type="ECO:0000313" key="1">
    <source>
        <dbReference type="EMBL" id="EID54108.1"/>
    </source>
</evidence>
<evidence type="ECO:0000313" key="2">
    <source>
        <dbReference type="Proteomes" id="UP000004691"/>
    </source>
</evidence>
<dbReference type="PANTHER" id="PTHR38479:SF2">
    <property type="entry name" value="WINGED HELIX DNA-BINDING DOMAIN-CONTAINING PROTEIN"/>
    <property type="match status" value="1"/>
</dbReference>
<dbReference type="Pfam" id="PF06224">
    <property type="entry name" value="AlkZ-like"/>
    <property type="match status" value="1"/>
</dbReference>
<dbReference type="EMBL" id="JH636049">
    <property type="protein sequence ID" value="EID54108.1"/>
    <property type="molecule type" value="Genomic_DNA"/>
</dbReference>
<dbReference type="AlphaFoldDB" id="I0V1V5"/>